<dbReference type="AlphaFoldDB" id="A0A1I2VPY9"/>
<reference evidence="2" key="1">
    <citation type="submission" date="2016-10" db="EMBL/GenBank/DDBJ databases">
        <authorList>
            <person name="Varghese N."/>
            <person name="Submissions S."/>
        </authorList>
    </citation>
    <scope>NUCLEOTIDE SEQUENCE [LARGE SCALE GENOMIC DNA]</scope>
    <source>
        <strain evidence="2">DSM 19315</strain>
    </source>
</reference>
<sequence>MGPSKYFDTYNDAISMEDGYQKRIFISAFFNSSKVLKLWMSLPLS</sequence>
<proteinExistence type="predicted"/>
<organism evidence="1 2">
    <name type="scientific">Algoriphagus hitonicola</name>
    <dbReference type="NCBI Taxonomy" id="435880"/>
    <lineage>
        <taxon>Bacteria</taxon>
        <taxon>Pseudomonadati</taxon>
        <taxon>Bacteroidota</taxon>
        <taxon>Cytophagia</taxon>
        <taxon>Cytophagales</taxon>
        <taxon>Cyclobacteriaceae</taxon>
        <taxon>Algoriphagus</taxon>
    </lineage>
</organism>
<accession>A0A1I2VPY9</accession>
<gene>
    <name evidence="1" type="ORF">SAMN04487988_11086</name>
</gene>
<dbReference type="STRING" id="435880.SAMN04487988_11086"/>
<name>A0A1I2VPY9_9BACT</name>
<dbReference type="EMBL" id="FOPC01000010">
    <property type="protein sequence ID" value="SFG91395.1"/>
    <property type="molecule type" value="Genomic_DNA"/>
</dbReference>
<protein>
    <submittedName>
        <fullName evidence="1">Uncharacterized protein</fullName>
    </submittedName>
</protein>
<dbReference type="Proteomes" id="UP000199642">
    <property type="component" value="Unassembled WGS sequence"/>
</dbReference>
<evidence type="ECO:0000313" key="1">
    <source>
        <dbReference type="EMBL" id="SFG91395.1"/>
    </source>
</evidence>
<evidence type="ECO:0000313" key="2">
    <source>
        <dbReference type="Proteomes" id="UP000199642"/>
    </source>
</evidence>
<keyword evidence="2" id="KW-1185">Reference proteome</keyword>